<dbReference type="InterPro" id="IPR001647">
    <property type="entry name" value="HTH_TetR"/>
</dbReference>
<dbReference type="GO" id="GO:0000976">
    <property type="term" value="F:transcription cis-regulatory region binding"/>
    <property type="evidence" value="ECO:0007669"/>
    <property type="project" value="TreeGrafter"/>
</dbReference>
<comment type="caution">
    <text evidence="6">The sequence shown here is derived from an EMBL/GenBank/DDBJ whole genome shotgun (WGS) entry which is preliminary data.</text>
</comment>
<keyword evidence="2 4" id="KW-0238">DNA-binding</keyword>
<keyword evidence="7" id="KW-1185">Reference proteome</keyword>
<dbReference type="Proteomes" id="UP000315677">
    <property type="component" value="Unassembled WGS sequence"/>
</dbReference>
<dbReference type="SUPFAM" id="SSF48498">
    <property type="entry name" value="Tetracyclin repressor-like, C-terminal domain"/>
    <property type="match status" value="1"/>
</dbReference>
<proteinExistence type="predicted"/>
<dbReference type="InterPro" id="IPR004111">
    <property type="entry name" value="Repressor_TetR_C"/>
</dbReference>
<keyword evidence="1" id="KW-0805">Transcription regulation</keyword>
<dbReference type="InterPro" id="IPR036271">
    <property type="entry name" value="Tet_transcr_reg_TetR-rel_C_sf"/>
</dbReference>
<evidence type="ECO:0000256" key="1">
    <source>
        <dbReference type="ARBA" id="ARBA00023015"/>
    </source>
</evidence>
<feature type="domain" description="HTH tetR-type" evidence="5">
    <location>
        <begin position="11"/>
        <end position="71"/>
    </location>
</feature>
<dbReference type="SUPFAM" id="SSF46689">
    <property type="entry name" value="Homeodomain-like"/>
    <property type="match status" value="1"/>
</dbReference>
<evidence type="ECO:0000259" key="5">
    <source>
        <dbReference type="PROSITE" id="PS50977"/>
    </source>
</evidence>
<feature type="DNA-binding region" description="H-T-H motif" evidence="4">
    <location>
        <begin position="34"/>
        <end position="53"/>
    </location>
</feature>
<dbReference type="GO" id="GO:0045892">
    <property type="term" value="P:negative regulation of DNA-templated transcription"/>
    <property type="evidence" value="ECO:0007669"/>
    <property type="project" value="InterPro"/>
</dbReference>
<protein>
    <submittedName>
        <fullName evidence="6">TetR family transcriptional regulator</fullName>
    </submittedName>
</protein>
<dbReference type="InterPro" id="IPR050109">
    <property type="entry name" value="HTH-type_TetR-like_transc_reg"/>
</dbReference>
<dbReference type="PANTHER" id="PTHR30055">
    <property type="entry name" value="HTH-TYPE TRANSCRIPTIONAL REGULATOR RUTR"/>
    <property type="match status" value="1"/>
</dbReference>
<reference evidence="6 7" key="1">
    <citation type="submission" date="2019-06" db="EMBL/GenBank/DDBJ databases">
        <title>Sequencing the genomes of 1000 actinobacteria strains.</title>
        <authorList>
            <person name="Klenk H.-P."/>
        </authorList>
    </citation>
    <scope>NUCLEOTIDE SEQUENCE [LARGE SCALE GENOMIC DNA]</scope>
    <source>
        <strain evidence="6 7">DSM 45301</strain>
    </source>
</reference>
<dbReference type="EMBL" id="VFPA01000001">
    <property type="protein sequence ID" value="TQM13617.1"/>
    <property type="molecule type" value="Genomic_DNA"/>
</dbReference>
<accession>A0A543DW95</accession>
<gene>
    <name evidence="6" type="ORF">FB558_0370</name>
</gene>
<organism evidence="6 7">
    <name type="scientific">Pseudonocardia kunmingensis</name>
    <dbReference type="NCBI Taxonomy" id="630975"/>
    <lineage>
        <taxon>Bacteria</taxon>
        <taxon>Bacillati</taxon>
        <taxon>Actinomycetota</taxon>
        <taxon>Actinomycetes</taxon>
        <taxon>Pseudonocardiales</taxon>
        <taxon>Pseudonocardiaceae</taxon>
        <taxon>Pseudonocardia</taxon>
    </lineage>
</organism>
<dbReference type="PANTHER" id="PTHR30055:SF234">
    <property type="entry name" value="HTH-TYPE TRANSCRIPTIONAL REGULATOR BETI"/>
    <property type="match status" value="1"/>
</dbReference>
<dbReference type="AlphaFoldDB" id="A0A543DW95"/>
<dbReference type="InterPro" id="IPR009057">
    <property type="entry name" value="Homeodomain-like_sf"/>
</dbReference>
<keyword evidence="3" id="KW-0804">Transcription</keyword>
<dbReference type="GO" id="GO:0003700">
    <property type="term" value="F:DNA-binding transcription factor activity"/>
    <property type="evidence" value="ECO:0007669"/>
    <property type="project" value="TreeGrafter"/>
</dbReference>
<dbReference type="Pfam" id="PF02909">
    <property type="entry name" value="TetR_C_1"/>
    <property type="match status" value="1"/>
</dbReference>
<sequence>MTGWEPVARVAVSRDRIVRAATAIVDAHGVEALSMRGLATELGVTAMALYRHVGSRDALLVAVLDEISERIVHPELPADPVERAVTVLVALRAFLVAHPWVLRLVVGGHWSSRRGLWFQDAVLAAGRDAGLDDAGAVASYTSLWQMTVGEVEFETARRSGPPGPGWAAALDGAREDELATVRELAPRWPDLAAPFEQRLRRVVAALYR</sequence>
<dbReference type="PRINTS" id="PR00455">
    <property type="entry name" value="HTHTETR"/>
</dbReference>
<evidence type="ECO:0000256" key="3">
    <source>
        <dbReference type="ARBA" id="ARBA00023163"/>
    </source>
</evidence>
<evidence type="ECO:0000256" key="2">
    <source>
        <dbReference type="ARBA" id="ARBA00023125"/>
    </source>
</evidence>
<dbReference type="PROSITE" id="PS50977">
    <property type="entry name" value="HTH_TETR_2"/>
    <property type="match status" value="1"/>
</dbReference>
<name>A0A543DW95_9PSEU</name>
<evidence type="ECO:0000313" key="6">
    <source>
        <dbReference type="EMBL" id="TQM13617.1"/>
    </source>
</evidence>
<dbReference type="Pfam" id="PF00440">
    <property type="entry name" value="TetR_N"/>
    <property type="match status" value="1"/>
</dbReference>
<evidence type="ECO:0000313" key="7">
    <source>
        <dbReference type="Proteomes" id="UP000315677"/>
    </source>
</evidence>
<evidence type="ECO:0000256" key="4">
    <source>
        <dbReference type="PROSITE-ProRule" id="PRU00335"/>
    </source>
</evidence>
<dbReference type="Gene3D" id="1.10.357.10">
    <property type="entry name" value="Tetracycline Repressor, domain 2"/>
    <property type="match status" value="1"/>
</dbReference>